<dbReference type="EMBL" id="KQ965802">
    <property type="protein sequence ID" value="KXS11453.1"/>
    <property type="molecule type" value="Genomic_DNA"/>
</dbReference>
<feature type="domain" description="CCDC43 PWI-like" evidence="4">
    <location>
        <begin position="11"/>
        <end position="53"/>
    </location>
</feature>
<organism evidence="5 6">
    <name type="scientific">Gonapodya prolifera (strain JEL478)</name>
    <name type="common">Monoblepharis prolifera</name>
    <dbReference type="NCBI Taxonomy" id="1344416"/>
    <lineage>
        <taxon>Eukaryota</taxon>
        <taxon>Fungi</taxon>
        <taxon>Fungi incertae sedis</taxon>
        <taxon>Chytridiomycota</taxon>
        <taxon>Chytridiomycota incertae sedis</taxon>
        <taxon>Monoblepharidomycetes</taxon>
        <taxon>Monoblepharidales</taxon>
        <taxon>Gonapodyaceae</taxon>
        <taxon>Gonapodya</taxon>
    </lineage>
</organism>
<reference evidence="5 6" key="1">
    <citation type="journal article" date="2015" name="Genome Biol. Evol.">
        <title>Phylogenomic analyses indicate that early fungi evolved digesting cell walls of algal ancestors of land plants.</title>
        <authorList>
            <person name="Chang Y."/>
            <person name="Wang S."/>
            <person name="Sekimoto S."/>
            <person name="Aerts A.L."/>
            <person name="Choi C."/>
            <person name="Clum A."/>
            <person name="LaButti K.M."/>
            <person name="Lindquist E.A."/>
            <person name="Yee Ngan C."/>
            <person name="Ohm R.A."/>
            <person name="Salamov A.A."/>
            <person name="Grigoriev I.V."/>
            <person name="Spatafora J.W."/>
            <person name="Berbee M.L."/>
        </authorList>
    </citation>
    <scope>NUCLEOTIDE SEQUENCE [LARGE SCALE GENOMIC DNA]</scope>
    <source>
        <strain evidence="5 6">JEL478</strain>
    </source>
</reference>
<dbReference type="OrthoDB" id="18679at2759"/>
<dbReference type="PANTHER" id="PTHR31684">
    <property type="entry name" value="COILED-COIL DOMAIN-CONTAINING PROTEIN 43"/>
    <property type="match status" value="1"/>
</dbReference>
<accession>A0A139A4Y5</accession>
<dbReference type="InterPro" id="IPR037666">
    <property type="entry name" value="CCDC43"/>
</dbReference>
<dbReference type="PANTHER" id="PTHR31684:SF2">
    <property type="entry name" value="COILED-COIL DOMAIN-CONTAINING PROTEIN 43"/>
    <property type="match status" value="1"/>
</dbReference>
<dbReference type="OMA" id="KFLFRNT"/>
<dbReference type="Pfam" id="PF26091">
    <property type="entry name" value="PWI_CCDC43"/>
    <property type="match status" value="1"/>
</dbReference>
<keyword evidence="2" id="KW-0175">Coiled coil</keyword>
<evidence type="ECO:0000256" key="3">
    <source>
        <dbReference type="SAM" id="MobiDB-lite"/>
    </source>
</evidence>
<keyword evidence="6" id="KW-1185">Reference proteome</keyword>
<dbReference type="Proteomes" id="UP000070544">
    <property type="component" value="Unassembled WGS sequence"/>
</dbReference>
<feature type="compositionally biased region" description="Basic and acidic residues" evidence="3">
    <location>
        <begin position="192"/>
        <end position="223"/>
    </location>
</feature>
<evidence type="ECO:0000313" key="6">
    <source>
        <dbReference type="Proteomes" id="UP000070544"/>
    </source>
</evidence>
<name>A0A139A4Y5_GONPJ</name>
<sequence length="223" mass="24699">MAAGVQTLSSWISQQVGVDDAIAEYVAGILDDDSPEEEKSETITGIIAEAIGADSLPDGFMASLFAKHKEDLDWKRIDEETERLQRLSLAKQKEQETLAAGATAVGEEAGAKPKKILTREEQKERDRLLAKYGFATPEVVEGADGEEVILYGTEDADKGGGSADGLVANRNADIVKSAEAEKRRLQSMAHSKQIEKEKELQRKRELAKEKEKRRTQKQEKRRM</sequence>
<protein>
    <recommendedName>
        <fullName evidence="4">CCDC43 PWI-like domain-containing protein</fullName>
    </recommendedName>
</protein>
<evidence type="ECO:0000313" key="5">
    <source>
        <dbReference type="EMBL" id="KXS11453.1"/>
    </source>
</evidence>
<gene>
    <name evidence="5" type="ORF">M427DRAFT_138233</name>
</gene>
<dbReference type="AlphaFoldDB" id="A0A139A4Y5"/>
<proteinExistence type="inferred from homology"/>
<comment type="similarity">
    <text evidence="1">Belongs to the CCDC43 family.</text>
</comment>
<feature type="region of interest" description="Disordered" evidence="3">
    <location>
        <begin position="181"/>
        <end position="223"/>
    </location>
</feature>
<evidence type="ECO:0000256" key="2">
    <source>
        <dbReference type="ARBA" id="ARBA00023054"/>
    </source>
</evidence>
<evidence type="ECO:0000259" key="4">
    <source>
        <dbReference type="Pfam" id="PF26091"/>
    </source>
</evidence>
<dbReference type="InterPro" id="IPR058771">
    <property type="entry name" value="PWI_CCDC43"/>
</dbReference>
<evidence type="ECO:0000256" key="1">
    <source>
        <dbReference type="ARBA" id="ARBA00005305"/>
    </source>
</evidence>